<feature type="region of interest" description="Disordered" evidence="1">
    <location>
        <begin position="1459"/>
        <end position="1494"/>
    </location>
</feature>
<evidence type="ECO:0000256" key="1">
    <source>
        <dbReference type="SAM" id="MobiDB-lite"/>
    </source>
</evidence>
<dbReference type="OrthoDB" id="5150353at2"/>
<dbReference type="Proteomes" id="UP000293342">
    <property type="component" value="Unassembled WGS sequence"/>
</dbReference>
<dbReference type="NCBIfam" id="TIGR01643">
    <property type="entry name" value="YD_repeat_2x"/>
    <property type="match status" value="1"/>
</dbReference>
<dbReference type="NCBIfam" id="TIGR03696">
    <property type="entry name" value="Rhs_assc_core"/>
    <property type="match status" value="1"/>
</dbReference>
<name>A0A4R0IQG4_9ACTN</name>
<keyword evidence="3" id="KW-1185">Reference proteome</keyword>
<evidence type="ECO:0000313" key="2">
    <source>
        <dbReference type="EMBL" id="TCC35247.1"/>
    </source>
</evidence>
<feature type="region of interest" description="Disordered" evidence="1">
    <location>
        <begin position="1755"/>
        <end position="1789"/>
    </location>
</feature>
<dbReference type="PANTHER" id="PTHR32305">
    <property type="match status" value="1"/>
</dbReference>
<dbReference type="InterPro" id="IPR006530">
    <property type="entry name" value="YD"/>
</dbReference>
<evidence type="ECO:0000313" key="3">
    <source>
        <dbReference type="Proteomes" id="UP000293342"/>
    </source>
</evidence>
<feature type="compositionally biased region" description="Basic and acidic residues" evidence="1">
    <location>
        <begin position="1842"/>
        <end position="1852"/>
    </location>
</feature>
<dbReference type="EMBL" id="SJKD01000017">
    <property type="protein sequence ID" value="TCC35247.1"/>
    <property type="molecule type" value="Genomic_DNA"/>
</dbReference>
<feature type="region of interest" description="Disordered" evidence="1">
    <location>
        <begin position="1042"/>
        <end position="1072"/>
    </location>
</feature>
<comment type="caution">
    <text evidence="2">The sequence shown here is derived from an EMBL/GenBank/DDBJ whole genome shotgun (WGS) entry which is preliminary data.</text>
</comment>
<sequence length="1897" mass="208196">MSPIRGVMRLIGQLVSESDGGPLGGFNVCGYAYGGDDEILSLGYGTADEDGSFSLEAGWSETSPTGDFLRLRFEVLDGRLDLIHALEQEITIDSPDSPVTVTVVVPFALPREAAEPPEIRTDVARLRVVPEQVTVALGARLVLLAEAQDGGGVPVDGVRMGWRAQDADGQEVPVSTGGEFVGRLPGVYRITASGGGREGAAEVTVRGPGATPSATALAAEDGEVGPRWNDGNAASAVAPVNRVGRPSGPSASALQGRPWLGLRRAELMEAVTVGSANFTFSAPILRLEGRGMDRRLDLTYNSRLWNRIEDQIDFDVDQGWPAPGWSLGFGHIVRLGRQGSMLVDADGTRHPYEVVRMEGNQDRRLEFTGRTTDGSFIDYQHIDDFSGGFQWAQARYPDGMTIEYTARGHDHVRPVIGTVTPSWGVLFPTRVTDASGNVITIGYRNNVGPEIDTIVDTLGRTINFHYEAAGLGQLTAITGPGLDGTRRTLVRLNWVRMRLEPAFAGLEIVRRDRRDPLVLRAIYYPGDATGYWFGDPWTYSAYGMATRVTRHRGMGFDNASLTQAGSIIPGTMTQQRSYNYPLAADPALTDVPTYTTMTETWDGMDSPAAVTRFAGQPDASPRRVEATYPNGTRTVTLAYNRPGQFDDGLPYQQEVYDGGQLVQLTTNIWQQGDYRSPRLSRVEATRGRNLMTATEYDYGPYNRVTEIRELDFGGTAVLRRTRTEYAQNPGYLARHIFALPTVVEVFHGTDPLPTARTEYVYDSQPLRDTPGVAGHAQTHNPYAPRVWVPSHDELICIEDQHGIERCRTIHHAGYWQTEYDTRTEFRGNLTEIRRYANPFQPRDPVIERRTYDITGNLVSAESGRCERSAYEYTIATQYAYPERQVHGPASPASAQILTSTTYDFGTGLATSTTDSNGRTTQASYEPSSLRPQLIIWPTAAMTAFGYDDEQVAVTQTTRAADGSLAGQQTTVRNGLGLVKREATLTDIQRFENPELGELTVDVVDITDRQYDALGRLWRQSRPYRNGHVPVFTEMLRDSLGRVTHTRAGDGSETSAFYDERPRPDDAPPTSAGAYTTRLVDAWGRQRWTSHDALGQLQAVVEPHPDSDGSVLTPGTAATYYIYNALGQVVGIVQRSPASLNQIHSFVYDGLGRLTHQFVPGRSRTLTDAGEYRGPGARWTDVFAYTDGTRLAWSVDARGVRVVFDYGDDGLGRLQGVTYQLTSVGHPANPDPANPPEPASAVRYEYVPTGDLARLLRVTTDDAVEEFGYDDHGRLASKTVTLPDQPRRPFAIDYGYDGLDRLLGITYPAQYGTNGSPRKQVELEYDLAGRVRHLTLDGRDQASEITYAPCGLPASMTVGAGRQPITEIYECNPANGLPANQRILRDGETLLDLSNGYQHPGQPGTTGQLFRLTDNLDTRRTTTYEYDTLGRLRQVSGGPPDSPLWNQLYTYDRYGNRTNVAASGTDPDGAPMPPDGKGTLSFSTPLPDGRSRTDNRITSAGYAYDEAGNLTRMQRSNGAWLRCHYDAPGRLVRVTDDAGTALETYTYAADRRRIRTRNDQAGTQILYIWRAETVLTEYEQTSRQPRWSRALVYLGQRLLCTHTRVDAIRGSPAGRPANGAGELVRYHHPGRLGTRLITTPETGEIAELVTLPYGTRLHGDRIPARTPIFTSYDRSPITDLDYAVNRHYDPRLGRFLQPDPLGMTAIQLGQPQGNNAYTYTESDPINRLDPAGLRWIEGVWIDDGVLIGDEILVEGRPLSPGRAGDSPDESAREAMRGEGRDRGEAGRGASIDGPVEILEAGLGNAGRIIAVIARLLSAYFHPFTPLDPSELPRPSAPQSYQFDAERAAEEAARRRGAGGPPPGGTGVTLIISFHPGIYRLGARLDSLVRPGSADSTLY</sequence>
<protein>
    <submittedName>
        <fullName evidence="2">RHS repeat protein</fullName>
    </submittedName>
</protein>
<feature type="compositionally biased region" description="Basic and acidic residues" evidence="1">
    <location>
        <begin position="1768"/>
        <end position="1784"/>
    </location>
</feature>
<dbReference type="Gene3D" id="2.180.10.10">
    <property type="entry name" value="RHS repeat-associated core"/>
    <property type="match status" value="2"/>
</dbReference>
<gene>
    <name evidence="2" type="ORF">E0H75_41405</name>
</gene>
<reference evidence="2 3" key="1">
    <citation type="submission" date="2019-02" db="EMBL/GenBank/DDBJ databases">
        <title>Kribbella capetownensis sp. nov. and Kribbella speibonae sp. nov., isolated from soil.</title>
        <authorList>
            <person name="Curtis S.M."/>
            <person name="Norton I."/>
            <person name="Everest G.J."/>
            <person name="Meyers P.R."/>
        </authorList>
    </citation>
    <scope>NUCLEOTIDE SEQUENCE [LARGE SCALE GENOMIC DNA]</scope>
    <source>
        <strain evidence="2 3">YM53</strain>
    </source>
</reference>
<feature type="region of interest" description="Disordered" evidence="1">
    <location>
        <begin position="1825"/>
        <end position="1865"/>
    </location>
</feature>
<organism evidence="2 3">
    <name type="scientific">Kribbella capetownensis</name>
    <dbReference type="NCBI Taxonomy" id="1572659"/>
    <lineage>
        <taxon>Bacteria</taxon>
        <taxon>Bacillati</taxon>
        <taxon>Actinomycetota</taxon>
        <taxon>Actinomycetes</taxon>
        <taxon>Propionibacteriales</taxon>
        <taxon>Kribbellaceae</taxon>
        <taxon>Kribbella</taxon>
    </lineage>
</organism>
<proteinExistence type="predicted"/>
<dbReference type="InterPro" id="IPR050708">
    <property type="entry name" value="T6SS_VgrG/RHS"/>
</dbReference>
<dbReference type="InterPro" id="IPR022385">
    <property type="entry name" value="Rhs_assc_core"/>
</dbReference>
<dbReference type="PANTHER" id="PTHR32305:SF15">
    <property type="entry name" value="PROTEIN RHSA-RELATED"/>
    <property type="match status" value="1"/>
</dbReference>
<accession>A0A4R0IQG4</accession>